<dbReference type="AlphaFoldDB" id="A0A813ZF82"/>
<name>A0A813ZF82_9BILA</name>
<dbReference type="OrthoDB" id="10014141at2759"/>
<accession>A0A813ZF82</accession>
<protein>
    <submittedName>
        <fullName evidence="1">Uncharacterized protein</fullName>
    </submittedName>
</protein>
<sequence length="283" mass="32114">MTTQSWIQETTEQDFHFDTTNYGETQSWNEITTPEFNQSNTNIDITQTCQDFTTKEPSQQENFTTTEEITSTMTATTTASVTCPPSITREIVEETKKEIIDRILAIISNEITNKLEAIKEHLLTLTCSNNQNSKPIELSWQIYENLQIPLIGWLCVFDQAYSHQTRIEHLNQIADLCHNHVLVAATFNGLISLAAAGPASVLTLNTTWNQPQLFGQVYWYRTNGKSFGFSPLPTIRQTSADNEDLNSPLRLSWLLDQNIGGYRAGAIRSLPDNSMWHKVIYCN</sequence>
<organism evidence="1 2">
    <name type="scientific">Rotaria sordida</name>
    <dbReference type="NCBI Taxonomy" id="392033"/>
    <lineage>
        <taxon>Eukaryota</taxon>
        <taxon>Metazoa</taxon>
        <taxon>Spiralia</taxon>
        <taxon>Gnathifera</taxon>
        <taxon>Rotifera</taxon>
        <taxon>Eurotatoria</taxon>
        <taxon>Bdelloidea</taxon>
        <taxon>Philodinida</taxon>
        <taxon>Philodinidae</taxon>
        <taxon>Rotaria</taxon>
    </lineage>
</organism>
<dbReference type="Proteomes" id="UP000663882">
    <property type="component" value="Unassembled WGS sequence"/>
</dbReference>
<dbReference type="EMBL" id="CAJNOO010000304">
    <property type="protein sequence ID" value="CAF0897615.1"/>
    <property type="molecule type" value="Genomic_DNA"/>
</dbReference>
<gene>
    <name evidence="1" type="ORF">RFH988_LOCUS8816</name>
</gene>
<evidence type="ECO:0000313" key="2">
    <source>
        <dbReference type="Proteomes" id="UP000663882"/>
    </source>
</evidence>
<comment type="caution">
    <text evidence="1">The sequence shown here is derived from an EMBL/GenBank/DDBJ whole genome shotgun (WGS) entry which is preliminary data.</text>
</comment>
<reference evidence="1" key="1">
    <citation type="submission" date="2021-02" db="EMBL/GenBank/DDBJ databases">
        <authorList>
            <person name="Nowell W R."/>
        </authorList>
    </citation>
    <scope>NUCLEOTIDE SEQUENCE</scope>
</reference>
<proteinExistence type="predicted"/>
<evidence type="ECO:0000313" key="1">
    <source>
        <dbReference type="EMBL" id="CAF0897615.1"/>
    </source>
</evidence>